<name>A0A7I8KYI0_SPIIN</name>
<protein>
    <submittedName>
        <fullName evidence="2">Uncharacterized protein</fullName>
    </submittedName>
</protein>
<dbReference type="EMBL" id="LR743596">
    <property type="protein sequence ID" value="CAA2626802.1"/>
    <property type="molecule type" value="Genomic_DNA"/>
</dbReference>
<gene>
    <name evidence="1" type="ORF">SI7747_09012489</name>
    <name evidence="2" type="ORF">SI8410_09013541</name>
</gene>
<proteinExistence type="predicted"/>
<dbReference type="AlphaFoldDB" id="A0A7I8KYI0"/>
<accession>A0A7I8KYI0</accession>
<organism evidence="2 3">
    <name type="scientific">Spirodela intermedia</name>
    <name type="common">Intermediate duckweed</name>
    <dbReference type="NCBI Taxonomy" id="51605"/>
    <lineage>
        <taxon>Eukaryota</taxon>
        <taxon>Viridiplantae</taxon>
        <taxon>Streptophyta</taxon>
        <taxon>Embryophyta</taxon>
        <taxon>Tracheophyta</taxon>
        <taxon>Spermatophyta</taxon>
        <taxon>Magnoliopsida</taxon>
        <taxon>Liliopsida</taxon>
        <taxon>Araceae</taxon>
        <taxon>Lemnoideae</taxon>
        <taxon>Spirodela</taxon>
    </lineage>
</organism>
<evidence type="ECO:0000313" key="3">
    <source>
        <dbReference type="Proteomes" id="UP000663760"/>
    </source>
</evidence>
<sequence length="27" mass="3074">MINGGERLRKMVVGSGNSEKWVGLWLR</sequence>
<keyword evidence="3" id="KW-1185">Reference proteome</keyword>
<evidence type="ECO:0000313" key="1">
    <source>
        <dbReference type="EMBL" id="CAA2626802.1"/>
    </source>
</evidence>
<reference evidence="2" key="1">
    <citation type="submission" date="2020-02" db="EMBL/GenBank/DDBJ databases">
        <authorList>
            <person name="Scholz U."/>
            <person name="Mascher M."/>
            <person name="Fiebig A."/>
        </authorList>
    </citation>
    <scope>NUCLEOTIDE SEQUENCE</scope>
</reference>
<evidence type="ECO:0000313" key="2">
    <source>
        <dbReference type="EMBL" id="CAA7402863.1"/>
    </source>
</evidence>
<dbReference type="EMBL" id="LR746272">
    <property type="protein sequence ID" value="CAA7402863.1"/>
    <property type="molecule type" value="Genomic_DNA"/>
</dbReference>
<dbReference type="Proteomes" id="UP000663760">
    <property type="component" value="Chromosome 9"/>
</dbReference>